<keyword evidence="4" id="KW-0433">Leucine-rich repeat</keyword>
<evidence type="ECO:0000256" key="11">
    <source>
        <dbReference type="ARBA" id="ARBA00022989"/>
    </source>
</evidence>
<evidence type="ECO:0000256" key="13">
    <source>
        <dbReference type="ARBA" id="ARBA00023170"/>
    </source>
</evidence>
<reference evidence="21" key="1">
    <citation type="submission" date="2021-01" db="EMBL/GenBank/DDBJ databases">
        <title>Adiantum capillus-veneris genome.</title>
        <authorList>
            <person name="Fang Y."/>
            <person name="Liao Q."/>
        </authorList>
    </citation>
    <scope>NUCLEOTIDE SEQUENCE</scope>
    <source>
        <strain evidence="21">H3</strain>
        <tissue evidence="21">Leaf</tissue>
    </source>
</reference>
<dbReference type="FunFam" id="3.30.200.20:FF:000015">
    <property type="entry name" value="Somatic embryogenesis receptor kinase 1"/>
    <property type="match status" value="1"/>
</dbReference>
<keyword evidence="11 18" id="KW-1133">Transmembrane helix</keyword>
<dbReference type="PROSITE" id="PS50011">
    <property type="entry name" value="PROTEIN_KINASE_DOM"/>
    <property type="match status" value="1"/>
</dbReference>
<dbReference type="InterPro" id="IPR032675">
    <property type="entry name" value="LRR_dom_sf"/>
</dbReference>
<dbReference type="AlphaFoldDB" id="A0A9D4UD11"/>
<dbReference type="InterPro" id="IPR017441">
    <property type="entry name" value="Protein_kinase_ATP_BS"/>
</dbReference>
<dbReference type="PROSITE" id="PS51450">
    <property type="entry name" value="LRR"/>
    <property type="match status" value="1"/>
</dbReference>
<feature type="signal peptide" evidence="19">
    <location>
        <begin position="1"/>
        <end position="25"/>
    </location>
</feature>
<evidence type="ECO:0000256" key="10">
    <source>
        <dbReference type="ARBA" id="ARBA00022840"/>
    </source>
</evidence>
<feature type="domain" description="Protein kinase" evidence="20">
    <location>
        <begin position="864"/>
        <end position="1148"/>
    </location>
</feature>
<dbReference type="Pfam" id="PF07714">
    <property type="entry name" value="PK_Tyr_Ser-Thr"/>
    <property type="match status" value="1"/>
</dbReference>
<dbReference type="InterPro" id="IPR000719">
    <property type="entry name" value="Prot_kinase_dom"/>
</dbReference>
<feature type="binding site" evidence="17">
    <location>
        <position position="893"/>
    </location>
    <ligand>
        <name>ATP</name>
        <dbReference type="ChEBI" id="CHEBI:30616"/>
    </ligand>
</feature>
<keyword evidence="7" id="KW-0677">Repeat</keyword>
<dbReference type="EC" id="2.7.11.1" evidence="2"/>
<evidence type="ECO:0000256" key="14">
    <source>
        <dbReference type="ARBA" id="ARBA00023180"/>
    </source>
</evidence>
<protein>
    <recommendedName>
        <fullName evidence="2">non-specific serine/threonine protein kinase</fullName>
        <ecNumber evidence="2">2.7.11.1</ecNumber>
    </recommendedName>
</protein>
<dbReference type="FunFam" id="3.80.10.10:FF:001678">
    <property type="entry name" value="Calmodulin-binding receptor kinase CaMRLK"/>
    <property type="match status" value="1"/>
</dbReference>
<keyword evidence="22" id="KW-1185">Reference proteome</keyword>
<dbReference type="Gene3D" id="3.30.200.20">
    <property type="entry name" value="Phosphorylase Kinase, domain 1"/>
    <property type="match status" value="1"/>
</dbReference>
<gene>
    <name evidence="21" type="ORF">GOP47_0020230</name>
</gene>
<dbReference type="GO" id="GO:0033612">
    <property type="term" value="F:receptor serine/threonine kinase binding"/>
    <property type="evidence" value="ECO:0007669"/>
    <property type="project" value="TreeGrafter"/>
</dbReference>
<dbReference type="OrthoDB" id="676979at2759"/>
<keyword evidence="14" id="KW-0325">Glycoprotein</keyword>
<evidence type="ECO:0000259" key="20">
    <source>
        <dbReference type="PROSITE" id="PS50011"/>
    </source>
</evidence>
<dbReference type="InterPro" id="IPR008271">
    <property type="entry name" value="Ser/Thr_kinase_AS"/>
</dbReference>
<evidence type="ECO:0000256" key="7">
    <source>
        <dbReference type="ARBA" id="ARBA00022737"/>
    </source>
</evidence>
<evidence type="ECO:0000256" key="3">
    <source>
        <dbReference type="ARBA" id="ARBA00022527"/>
    </source>
</evidence>
<keyword evidence="19" id="KW-0732">Signal</keyword>
<dbReference type="GO" id="GO:0004674">
    <property type="term" value="F:protein serine/threonine kinase activity"/>
    <property type="evidence" value="ECO:0007669"/>
    <property type="project" value="UniProtKB-KW"/>
</dbReference>
<evidence type="ECO:0000256" key="6">
    <source>
        <dbReference type="ARBA" id="ARBA00022692"/>
    </source>
</evidence>
<dbReference type="Gene3D" id="1.10.510.10">
    <property type="entry name" value="Transferase(Phosphotransferase) domain 1"/>
    <property type="match status" value="1"/>
</dbReference>
<comment type="catalytic activity">
    <reaction evidence="16">
        <text>L-seryl-[protein] + ATP = O-phospho-L-seryl-[protein] + ADP + H(+)</text>
        <dbReference type="Rhea" id="RHEA:17989"/>
        <dbReference type="Rhea" id="RHEA-COMP:9863"/>
        <dbReference type="Rhea" id="RHEA-COMP:11604"/>
        <dbReference type="ChEBI" id="CHEBI:15378"/>
        <dbReference type="ChEBI" id="CHEBI:29999"/>
        <dbReference type="ChEBI" id="CHEBI:30616"/>
        <dbReference type="ChEBI" id="CHEBI:83421"/>
        <dbReference type="ChEBI" id="CHEBI:456216"/>
        <dbReference type="EC" id="2.7.11.1"/>
    </reaction>
</comment>
<evidence type="ECO:0000256" key="9">
    <source>
        <dbReference type="ARBA" id="ARBA00022777"/>
    </source>
</evidence>
<evidence type="ECO:0000256" key="16">
    <source>
        <dbReference type="ARBA" id="ARBA00048679"/>
    </source>
</evidence>
<dbReference type="GO" id="GO:0005524">
    <property type="term" value="F:ATP binding"/>
    <property type="evidence" value="ECO:0007669"/>
    <property type="project" value="UniProtKB-UniRule"/>
</dbReference>
<dbReference type="SMART" id="SM00220">
    <property type="entry name" value="S_TKc"/>
    <property type="match status" value="1"/>
</dbReference>
<dbReference type="InterPro" id="IPR050647">
    <property type="entry name" value="Plant_LRR-RLKs"/>
</dbReference>
<comment type="subcellular location">
    <subcellularLocation>
        <location evidence="1">Membrane</location>
    </subcellularLocation>
</comment>
<accession>A0A9D4UD11</accession>
<evidence type="ECO:0000256" key="2">
    <source>
        <dbReference type="ARBA" id="ARBA00012513"/>
    </source>
</evidence>
<keyword evidence="3" id="KW-0723">Serine/threonine-protein kinase</keyword>
<dbReference type="SUPFAM" id="SSF56112">
    <property type="entry name" value="Protein kinase-like (PK-like)"/>
    <property type="match status" value="1"/>
</dbReference>
<dbReference type="FunFam" id="1.10.510.10:FF:000309">
    <property type="entry name" value="Leucine-rich repeat receptor-like protein kinase"/>
    <property type="match status" value="1"/>
</dbReference>
<dbReference type="SUPFAM" id="SSF52058">
    <property type="entry name" value="L domain-like"/>
    <property type="match status" value="2"/>
</dbReference>
<dbReference type="InterPro" id="IPR001611">
    <property type="entry name" value="Leu-rich_rpt"/>
</dbReference>
<evidence type="ECO:0000256" key="12">
    <source>
        <dbReference type="ARBA" id="ARBA00023136"/>
    </source>
</evidence>
<dbReference type="Gene3D" id="3.80.10.10">
    <property type="entry name" value="Ribonuclease Inhibitor"/>
    <property type="match status" value="5"/>
</dbReference>
<dbReference type="PROSITE" id="PS00108">
    <property type="entry name" value="PROTEIN_KINASE_ST"/>
    <property type="match status" value="1"/>
</dbReference>
<dbReference type="PROSITE" id="PS00107">
    <property type="entry name" value="PROTEIN_KINASE_ATP"/>
    <property type="match status" value="1"/>
</dbReference>
<feature type="transmembrane region" description="Helical" evidence="18">
    <location>
        <begin position="774"/>
        <end position="796"/>
    </location>
</feature>
<keyword evidence="13" id="KW-0675">Receptor</keyword>
<evidence type="ECO:0000256" key="17">
    <source>
        <dbReference type="PROSITE-ProRule" id="PRU10141"/>
    </source>
</evidence>
<keyword evidence="9" id="KW-0418">Kinase</keyword>
<evidence type="ECO:0000256" key="1">
    <source>
        <dbReference type="ARBA" id="ARBA00004370"/>
    </source>
</evidence>
<dbReference type="Proteomes" id="UP000886520">
    <property type="component" value="Chromosome 19"/>
</dbReference>
<evidence type="ECO:0000256" key="5">
    <source>
        <dbReference type="ARBA" id="ARBA00022679"/>
    </source>
</evidence>
<comment type="catalytic activity">
    <reaction evidence="15">
        <text>L-threonyl-[protein] + ATP = O-phospho-L-threonyl-[protein] + ADP + H(+)</text>
        <dbReference type="Rhea" id="RHEA:46608"/>
        <dbReference type="Rhea" id="RHEA-COMP:11060"/>
        <dbReference type="Rhea" id="RHEA-COMP:11605"/>
        <dbReference type="ChEBI" id="CHEBI:15378"/>
        <dbReference type="ChEBI" id="CHEBI:30013"/>
        <dbReference type="ChEBI" id="CHEBI:30616"/>
        <dbReference type="ChEBI" id="CHEBI:61977"/>
        <dbReference type="ChEBI" id="CHEBI:456216"/>
        <dbReference type="EC" id="2.7.11.1"/>
    </reaction>
</comment>
<evidence type="ECO:0000256" key="18">
    <source>
        <dbReference type="SAM" id="Phobius"/>
    </source>
</evidence>
<evidence type="ECO:0000313" key="22">
    <source>
        <dbReference type="Proteomes" id="UP000886520"/>
    </source>
</evidence>
<keyword evidence="6 18" id="KW-0812">Transmembrane</keyword>
<keyword evidence="8 17" id="KW-0547">Nucleotide-binding</keyword>
<evidence type="ECO:0000256" key="4">
    <source>
        <dbReference type="ARBA" id="ARBA00022614"/>
    </source>
</evidence>
<proteinExistence type="predicted"/>
<organism evidence="21 22">
    <name type="scientific">Adiantum capillus-veneris</name>
    <name type="common">Maidenhair fern</name>
    <dbReference type="NCBI Taxonomy" id="13818"/>
    <lineage>
        <taxon>Eukaryota</taxon>
        <taxon>Viridiplantae</taxon>
        <taxon>Streptophyta</taxon>
        <taxon>Embryophyta</taxon>
        <taxon>Tracheophyta</taxon>
        <taxon>Polypodiopsida</taxon>
        <taxon>Polypodiidae</taxon>
        <taxon>Polypodiales</taxon>
        <taxon>Pteridineae</taxon>
        <taxon>Pteridaceae</taxon>
        <taxon>Vittarioideae</taxon>
        <taxon>Adiantum</taxon>
    </lineage>
</organism>
<dbReference type="Pfam" id="PF00560">
    <property type="entry name" value="LRR_1"/>
    <property type="match status" value="7"/>
</dbReference>
<dbReference type="InterPro" id="IPR011009">
    <property type="entry name" value="Kinase-like_dom_sf"/>
</dbReference>
<dbReference type="SMART" id="SM00369">
    <property type="entry name" value="LRR_TYP"/>
    <property type="match status" value="6"/>
</dbReference>
<evidence type="ECO:0000256" key="8">
    <source>
        <dbReference type="ARBA" id="ARBA00022741"/>
    </source>
</evidence>
<dbReference type="PANTHER" id="PTHR48056">
    <property type="entry name" value="LRR RECEPTOR-LIKE SERINE/THREONINE-PROTEIN KINASE-RELATED"/>
    <property type="match status" value="1"/>
</dbReference>
<evidence type="ECO:0000256" key="15">
    <source>
        <dbReference type="ARBA" id="ARBA00047899"/>
    </source>
</evidence>
<dbReference type="PRINTS" id="PR00019">
    <property type="entry name" value="LEURICHRPT"/>
</dbReference>
<name>A0A9D4UD11_ADICA</name>
<dbReference type="Pfam" id="PF13855">
    <property type="entry name" value="LRR_8"/>
    <property type="match status" value="1"/>
</dbReference>
<keyword evidence="10 17" id="KW-0067">ATP-binding</keyword>
<dbReference type="CDD" id="cd14066">
    <property type="entry name" value="STKc_IRAK"/>
    <property type="match status" value="1"/>
</dbReference>
<keyword evidence="5" id="KW-0808">Transferase</keyword>
<dbReference type="SUPFAM" id="SSF52047">
    <property type="entry name" value="RNI-like"/>
    <property type="match status" value="1"/>
</dbReference>
<dbReference type="InterPro" id="IPR003591">
    <property type="entry name" value="Leu-rich_rpt_typical-subtyp"/>
</dbReference>
<comment type="caution">
    <text evidence="21">The sequence shown here is derived from an EMBL/GenBank/DDBJ whole genome shotgun (WGS) entry which is preliminary data.</text>
</comment>
<feature type="chain" id="PRO_5038584384" description="non-specific serine/threonine protein kinase" evidence="19">
    <location>
        <begin position="26"/>
        <end position="1152"/>
    </location>
</feature>
<evidence type="ECO:0000256" key="19">
    <source>
        <dbReference type="SAM" id="SignalP"/>
    </source>
</evidence>
<sequence length="1152" mass="124668">MAFSACKLAFLVIVFFSTLPSLQEGALLDDDQQALLQIRLSLLQSLNNTISALSDWISLDSTSSTNSSSSATSGPCAWSRVSCSSVDNSTRVTGLDLSSLSNISTPLVSGFSNLSSLFSLNLSHNSFTGFISEDIANCTNLISLDLSYNNFSSLVSLSPLSSLQTLNLSANKIVSSLSQAIPSNCSALQFLIVSTNSFEGLFSVPWQDCNNLQTLDLSYNLFTDSNLPVNLTSLSSLRNLNISGSKLLGPIAPSLCSKSALQLLDLSDNNFTGGFPLFLTNCSSLQHLDISGNKLAGELSSEVGDFIALEVLNLSENSFNGSMPPELGNISSLQVLMAGSNFFVGSIPNELSNCKYLSLLDLDTNSLGGNLPEFFNQMPSLQFLVLHSNAFEGPIPSSFFNGSGLKFLDLSSNNLSGSISPQFMNLSSLQFLLLANNQFNGEIPTELGALTALVFLDLSSNKLQGPIPSSVGQLQNLLWLMLAYNELTGAIPPQLGNCTSLLWLNLRSNALTGELPSELATMGQDPQRVFSINARTINPPRALGECLMMKRWIPESFTPYSFMYDILDKTRCKSMWIELLTGIPSTFACGQTPGSGGYIQLTDNNFTGSIPFSFQGNQISMLLLSSNLFIGNLPDGLGKLPLRHLNLSRNLLSGPIPSSLGNTTCLALLDLSYNNLSGPLPSSLGNLTQLSSFNVSYNPWLSGSIPSSAQFLTFGLGSYIGDPLLCYDGMAGMREDQNSSTNSTTLPFCGSLLNTTTEAGSESQSENLLSSKSLLVLFILTSSFVLLGTGLGIYVLRRRALLNGNSCHASQHDMFNKLEDDYSNCDGIETAVYMFNRKGDHLPAPCASLKHLNYADILLATNNFSEENILGCGGFGVVYKAKLANGTTVAIKKLVHHGAQGEREFLAEMETLGSIVQENLVPLLGCCVFGAEKLLVYKFLSNGSLEDWLHDREGGAEMLTWARRVRIASNCARALSYLHHECTPVLIHRDMKASNVLLDEEFNGYLADFGLAREIDDGYSHVSTVVAGTLGYVPPEYCQTWRATTKGDVYSFGVVMLELITGMHPINMFPPYLSKESPEQPNDGSLVDWVRALLRASTPERAYHPSVKQSANGRDEELLLFLELAQACTLEVPEKRPSMKTVAKHLEGLVSN</sequence>
<dbReference type="PANTHER" id="PTHR48056:SF89">
    <property type="entry name" value="OS06G0585982 PROTEIN"/>
    <property type="match status" value="1"/>
</dbReference>
<evidence type="ECO:0000313" key="21">
    <source>
        <dbReference type="EMBL" id="KAI5065535.1"/>
    </source>
</evidence>
<keyword evidence="12 18" id="KW-0472">Membrane</keyword>
<dbReference type="GO" id="GO:0016020">
    <property type="term" value="C:membrane"/>
    <property type="evidence" value="ECO:0007669"/>
    <property type="project" value="UniProtKB-SubCell"/>
</dbReference>
<dbReference type="FunFam" id="3.80.10.10:FF:000383">
    <property type="entry name" value="Leucine-rich repeat receptor protein kinase EMS1"/>
    <property type="match status" value="2"/>
</dbReference>
<dbReference type="InterPro" id="IPR001245">
    <property type="entry name" value="Ser-Thr/Tyr_kinase_cat_dom"/>
</dbReference>
<dbReference type="EMBL" id="JABFUD020000019">
    <property type="protein sequence ID" value="KAI5065535.1"/>
    <property type="molecule type" value="Genomic_DNA"/>
</dbReference>